<feature type="transmembrane region" description="Helical" evidence="2">
    <location>
        <begin position="276"/>
        <end position="298"/>
    </location>
</feature>
<sequence>MADNSSVTEQATYTTFSSIYSGIAYGCFVLGAVLNALLIWLIIKKTSGEMRHFKSILLQTSLLDVCMLVASVLVQPIFIMLQGSVILLQNGPLRALPMPLNFIVAEAWTFGYYFSIIANVVQFIHRYLVVCHNAKMTPQHHFSMLFVGAIVVLVHNYLIYYAMYPGYKMKVSIVDAVEGYFSDPKHRDDNSTSIVITMAGYPAGWHCVIHCIYHSILEVLIYVIILFCALRIKNFVKKAAYTGMERGTAATAPLQQQSRHVRDVNRQLTYTLMMQAVLPLGAVFIGAVCTYMCLSAYFDGSLMSFYFIAYTTVPVLWIPVLNPLITLLVVKQYRRFLFKYVGLKSKTGVTTTMVVSMVTVSRNNSLHHPSISQQQQTPRMSTNTV</sequence>
<evidence type="ECO:0000256" key="2">
    <source>
        <dbReference type="SAM" id="Phobius"/>
    </source>
</evidence>
<name>A0AAD4MQ04_9BILA</name>
<feature type="transmembrane region" description="Helical" evidence="2">
    <location>
        <begin position="142"/>
        <end position="163"/>
    </location>
</feature>
<keyword evidence="2" id="KW-0472">Membrane</keyword>
<evidence type="ECO:0000313" key="3">
    <source>
        <dbReference type="EMBL" id="KAI1700569.1"/>
    </source>
</evidence>
<keyword evidence="4" id="KW-1185">Reference proteome</keyword>
<keyword evidence="2" id="KW-0812">Transmembrane</keyword>
<proteinExistence type="predicted"/>
<dbReference type="SUPFAM" id="SSF81321">
    <property type="entry name" value="Family A G protein-coupled receptor-like"/>
    <property type="match status" value="1"/>
</dbReference>
<dbReference type="PANTHER" id="PTHR22943">
    <property type="entry name" value="7-TRANSMEMBRANE DOMAIN RECEPTOR C.ELEGANS"/>
    <property type="match status" value="1"/>
</dbReference>
<feature type="transmembrane region" description="Helical" evidence="2">
    <location>
        <begin position="55"/>
        <end position="80"/>
    </location>
</feature>
<feature type="transmembrane region" description="Helical" evidence="2">
    <location>
        <begin position="304"/>
        <end position="330"/>
    </location>
</feature>
<dbReference type="EMBL" id="JAKKPZ010000141">
    <property type="protein sequence ID" value="KAI1700569.1"/>
    <property type="molecule type" value="Genomic_DNA"/>
</dbReference>
<feature type="transmembrane region" description="Helical" evidence="2">
    <location>
        <begin position="23"/>
        <end position="43"/>
    </location>
</feature>
<feature type="transmembrane region" description="Helical" evidence="2">
    <location>
        <begin position="203"/>
        <end position="230"/>
    </location>
</feature>
<feature type="transmembrane region" description="Helical" evidence="2">
    <location>
        <begin position="100"/>
        <end position="121"/>
    </location>
</feature>
<dbReference type="PANTHER" id="PTHR22943:SF248">
    <property type="entry name" value="SEVEN TM RECEPTOR"/>
    <property type="match status" value="1"/>
</dbReference>
<comment type="caution">
    <text evidence="3">The sequence shown here is derived from an EMBL/GenBank/DDBJ whole genome shotgun (WGS) entry which is preliminary data.</text>
</comment>
<reference evidence="3" key="1">
    <citation type="submission" date="2022-01" db="EMBL/GenBank/DDBJ databases">
        <title>Genome Sequence Resource for Two Populations of Ditylenchus destructor, the Migratory Endoparasitic Phytonematode.</title>
        <authorList>
            <person name="Zhang H."/>
            <person name="Lin R."/>
            <person name="Xie B."/>
        </authorList>
    </citation>
    <scope>NUCLEOTIDE SEQUENCE</scope>
    <source>
        <strain evidence="3">BazhouSP</strain>
    </source>
</reference>
<evidence type="ECO:0000313" key="4">
    <source>
        <dbReference type="Proteomes" id="UP001201812"/>
    </source>
</evidence>
<dbReference type="Proteomes" id="UP001201812">
    <property type="component" value="Unassembled WGS sequence"/>
</dbReference>
<dbReference type="Gene3D" id="1.20.1070.10">
    <property type="entry name" value="Rhodopsin 7-helix transmembrane proteins"/>
    <property type="match status" value="1"/>
</dbReference>
<organism evidence="3 4">
    <name type="scientific">Ditylenchus destructor</name>
    <dbReference type="NCBI Taxonomy" id="166010"/>
    <lineage>
        <taxon>Eukaryota</taxon>
        <taxon>Metazoa</taxon>
        <taxon>Ecdysozoa</taxon>
        <taxon>Nematoda</taxon>
        <taxon>Chromadorea</taxon>
        <taxon>Rhabditida</taxon>
        <taxon>Tylenchina</taxon>
        <taxon>Tylenchomorpha</taxon>
        <taxon>Sphaerularioidea</taxon>
        <taxon>Anguinidae</taxon>
        <taxon>Anguininae</taxon>
        <taxon>Ditylenchus</taxon>
    </lineage>
</organism>
<dbReference type="AlphaFoldDB" id="A0AAD4MQ04"/>
<evidence type="ECO:0000256" key="1">
    <source>
        <dbReference type="SAM" id="MobiDB-lite"/>
    </source>
</evidence>
<feature type="region of interest" description="Disordered" evidence="1">
    <location>
        <begin position="366"/>
        <end position="385"/>
    </location>
</feature>
<keyword evidence="2" id="KW-1133">Transmembrane helix</keyword>
<gene>
    <name evidence="3" type="ORF">DdX_16636</name>
</gene>
<protein>
    <submittedName>
        <fullName evidence="3">Serpentine type 7TM GPCR chemoreceptor str domain-containing protein</fullName>
    </submittedName>
</protein>
<dbReference type="InterPro" id="IPR019428">
    <property type="entry name" value="7TM_GPCR_serpentine_rcpt_Str"/>
</dbReference>
<dbReference type="Pfam" id="PF10326">
    <property type="entry name" value="7TM_GPCR_Str"/>
    <property type="match status" value="1"/>
</dbReference>
<accession>A0AAD4MQ04</accession>